<dbReference type="eggNOG" id="arCOG02447">
    <property type="taxonomic scope" value="Archaea"/>
</dbReference>
<dbReference type="KEGG" id="mez:Mtc_0536"/>
<dbReference type="RefSeq" id="WP_014405141.1">
    <property type="nucleotide sequence ID" value="NC_017034.1"/>
</dbReference>
<evidence type="ECO:0000259" key="1">
    <source>
        <dbReference type="Pfam" id="PF04015"/>
    </source>
</evidence>
<feature type="domain" description="DUF362" evidence="1">
    <location>
        <begin position="75"/>
        <end position="145"/>
    </location>
</feature>
<evidence type="ECO:0000313" key="3">
    <source>
        <dbReference type="Proteomes" id="UP000005233"/>
    </source>
</evidence>
<organism evidence="2 3">
    <name type="scientific">Methanocella conradii (strain DSM 24694 / JCM 17849 / CGMCC 1.5162 / HZ254)</name>
    <dbReference type="NCBI Taxonomy" id="1041930"/>
    <lineage>
        <taxon>Archaea</taxon>
        <taxon>Methanobacteriati</taxon>
        <taxon>Methanobacteriota</taxon>
        <taxon>Stenosarchaea group</taxon>
        <taxon>Methanomicrobia</taxon>
        <taxon>Methanocellales</taxon>
        <taxon>Methanocellaceae</taxon>
        <taxon>Methanocella</taxon>
    </lineage>
</organism>
<dbReference type="Pfam" id="PF04015">
    <property type="entry name" value="DUF362"/>
    <property type="match status" value="2"/>
</dbReference>
<dbReference type="EMBL" id="CP003243">
    <property type="protein sequence ID" value="AFC99302.1"/>
    <property type="molecule type" value="Genomic_DNA"/>
</dbReference>
<dbReference type="InterPro" id="IPR007160">
    <property type="entry name" value="DUF362"/>
</dbReference>
<name>H8I5I3_METCZ</name>
<protein>
    <recommendedName>
        <fullName evidence="1">DUF362 domain-containing protein</fullName>
    </recommendedName>
</protein>
<dbReference type="AlphaFoldDB" id="H8I5I3"/>
<dbReference type="OrthoDB" id="2837at2157"/>
<dbReference type="Proteomes" id="UP000005233">
    <property type="component" value="Chromosome"/>
</dbReference>
<sequence>MRVAIIKDEKIDYCRKPPYHPQETYPECPFNDTSASNQCYGYVRELLRMLGLDKENYGKDSWNPLGEIIKPGMSVFIKPNFVRHYNHAGGVDCMITHGSIIRAILDYVYIALKGVGHITIGDSSYLDADFEKIVRHTGIDKVADYYDENSKMHIDLIDLRQYRGRVRLIGGVDRRPLPGDPLGYSIVDLGKDSDHYEIIHDYPKFRNGYYNRNEMIKHHNMEKNEYCIANSILNADVIVNVPKLKTHSKAGMTCALKNLIGASGLKDWLPHHRYGPAECGGDDYIHRDFRKDWLARLRDEQVVTDNLLYIMPLRAMAALLHYSNKLIPFKDKYDAGGWYGNDTISRTISDLNKIIYYADRHGRMQNARQRKEFLVVDGVIAGQGEGPLMPVPKRAGVLVAGVNPVAVDLVCSGIMGFDYRKMPVFMHVMKSKKYPLLEGAPEDIEIVSDKCSRLEDVYGSYNCSFLPPDGWAGHVEYGRAPIPETKALNR</sequence>
<dbReference type="GeneID" id="11970424"/>
<feature type="domain" description="DUF362" evidence="1">
    <location>
        <begin position="223"/>
        <end position="411"/>
    </location>
</feature>
<keyword evidence="3" id="KW-1185">Reference proteome</keyword>
<gene>
    <name evidence="2" type="ordered locus">Mtc_0536</name>
</gene>
<dbReference type="STRING" id="1041930.Mtc_0536"/>
<evidence type="ECO:0000313" key="2">
    <source>
        <dbReference type="EMBL" id="AFC99302.1"/>
    </source>
</evidence>
<dbReference type="HOGENOM" id="CLU_562166_0_0_2"/>
<accession>H8I5I3</accession>
<reference evidence="2 3" key="1">
    <citation type="journal article" date="2012" name="J. Bacteriol.">
        <title>Complete genome sequence of a thermophilic methanogen, Methanocella conradii HZ254, isolated from Chinese rice field soil.</title>
        <authorList>
            <person name="Lu Z."/>
            <person name="Lu Y."/>
        </authorList>
    </citation>
    <scope>NUCLEOTIDE SEQUENCE [LARGE SCALE GENOMIC DNA]</scope>
    <source>
        <strain evidence="3">DSM 24694 / JCM 17849 / CGMCC 1.5162 / HZ254</strain>
    </source>
</reference>
<proteinExistence type="predicted"/>